<keyword evidence="2" id="KW-1185">Reference proteome</keyword>
<dbReference type="Proteomes" id="UP001157502">
    <property type="component" value="Chromosome 23"/>
</dbReference>
<reference evidence="1" key="1">
    <citation type="submission" date="2021-05" db="EMBL/GenBank/DDBJ databases">
        <authorList>
            <person name="Pan Q."/>
            <person name="Jouanno E."/>
            <person name="Zahm M."/>
            <person name="Klopp C."/>
            <person name="Cabau C."/>
            <person name="Louis A."/>
            <person name="Berthelot C."/>
            <person name="Parey E."/>
            <person name="Roest Crollius H."/>
            <person name="Montfort J."/>
            <person name="Robinson-Rechavi M."/>
            <person name="Bouchez O."/>
            <person name="Lampietro C."/>
            <person name="Lopez Roques C."/>
            <person name="Donnadieu C."/>
            <person name="Postlethwait J."/>
            <person name="Bobe J."/>
            <person name="Dillon D."/>
            <person name="Chandos A."/>
            <person name="von Hippel F."/>
            <person name="Guiguen Y."/>
        </authorList>
    </citation>
    <scope>NUCLEOTIDE SEQUENCE</scope>
    <source>
        <strain evidence="1">YG-Jan2019</strain>
    </source>
</reference>
<name>A0ACC2FSR0_DALPE</name>
<organism evidence="1 2">
    <name type="scientific">Dallia pectoralis</name>
    <name type="common">Alaska blackfish</name>
    <dbReference type="NCBI Taxonomy" id="75939"/>
    <lineage>
        <taxon>Eukaryota</taxon>
        <taxon>Metazoa</taxon>
        <taxon>Chordata</taxon>
        <taxon>Craniata</taxon>
        <taxon>Vertebrata</taxon>
        <taxon>Euteleostomi</taxon>
        <taxon>Actinopterygii</taxon>
        <taxon>Neopterygii</taxon>
        <taxon>Teleostei</taxon>
        <taxon>Protacanthopterygii</taxon>
        <taxon>Esociformes</taxon>
        <taxon>Umbridae</taxon>
        <taxon>Dallia</taxon>
    </lineage>
</organism>
<evidence type="ECO:0000313" key="2">
    <source>
        <dbReference type="Proteomes" id="UP001157502"/>
    </source>
</evidence>
<protein>
    <submittedName>
        <fullName evidence="1">Uncharacterized protein</fullName>
    </submittedName>
</protein>
<comment type="caution">
    <text evidence="1">The sequence shown here is derived from an EMBL/GenBank/DDBJ whole genome shotgun (WGS) entry which is preliminary data.</text>
</comment>
<accession>A0ACC2FSR0</accession>
<dbReference type="EMBL" id="CM055750">
    <property type="protein sequence ID" value="KAJ7994383.1"/>
    <property type="molecule type" value="Genomic_DNA"/>
</dbReference>
<evidence type="ECO:0000313" key="1">
    <source>
        <dbReference type="EMBL" id="KAJ7994383.1"/>
    </source>
</evidence>
<sequence length="57" mass="6888">MFYFPPRTENENNTLFSQRCKDIVVHLNHGNVFYFSPRTEDENNTLFSQRSKDELFI</sequence>
<gene>
    <name evidence="1" type="ORF">DPEC_G00265290</name>
</gene>
<proteinExistence type="predicted"/>